<evidence type="ECO:0000256" key="1">
    <source>
        <dbReference type="ARBA" id="ARBA00001947"/>
    </source>
</evidence>
<dbReference type="GO" id="GO:0008270">
    <property type="term" value="F:zinc ion binding"/>
    <property type="evidence" value="ECO:0007669"/>
    <property type="project" value="InterPro"/>
</dbReference>
<evidence type="ECO:0000256" key="6">
    <source>
        <dbReference type="ARBA" id="ARBA00023049"/>
    </source>
</evidence>
<dbReference type="PANTHER" id="PTHR11705:SF143">
    <property type="entry name" value="SLL0236 PROTEIN"/>
    <property type="match status" value="1"/>
</dbReference>
<keyword evidence="11" id="KW-1185">Reference proteome</keyword>
<comment type="similarity">
    <text evidence="2 7">Belongs to the peptidase M14 family.</text>
</comment>
<evidence type="ECO:0000313" key="11">
    <source>
        <dbReference type="Proteomes" id="UP000199444"/>
    </source>
</evidence>
<dbReference type="Gene3D" id="2.30.30.40">
    <property type="entry name" value="SH3 Domains"/>
    <property type="match status" value="7"/>
</dbReference>
<keyword evidence="10" id="KW-0121">Carboxypeptidase</keyword>
<evidence type="ECO:0000256" key="4">
    <source>
        <dbReference type="ARBA" id="ARBA00022801"/>
    </source>
</evidence>
<dbReference type="InterPro" id="IPR000834">
    <property type="entry name" value="Peptidase_M14"/>
</dbReference>
<dbReference type="GO" id="GO:0004181">
    <property type="term" value="F:metallocarboxypeptidase activity"/>
    <property type="evidence" value="ECO:0007669"/>
    <property type="project" value="InterPro"/>
</dbReference>
<evidence type="ECO:0000256" key="3">
    <source>
        <dbReference type="ARBA" id="ARBA00022670"/>
    </source>
</evidence>
<keyword evidence="5" id="KW-0862">Zinc</keyword>
<dbReference type="STRING" id="553311.SAMN05216231_0894"/>
<dbReference type="CDD" id="cd06229">
    <property type="entry name" value="M14_Endopeptidase_I"/>
    <property type="match status" value="1"/>
</dbReference>
<feature type="active site" description="Proton donor/acceptor" evidence="7">
    <location>
        <position position="1008"/>
    </location>
</feature>
<keyword evidence="4" id="KW-0378">Hydrolase</keyword>
<dbReference type="SMART" id="SM00631">
    <property type="entry name" value="Zn_pept"/>
    <property type="match status" value="1"/>
</dbReference>
<evidence type="ECO:0000256" key="2">
    <source>
        <dbReference type="ARBA" id="ARBA00005988"/>
    </source>
</evidence>
<dbReference type="AlphaFoldDB" id="A0A1H0YWU1"/>
<dbReference type="InterPro" id="IPR034274">
    <property type="entry name" value="ENP1_M14_CPD"/>
</dbReference>
<keyword evidence="3" id="KW-0645">Protease</keyword>
<organism evidence="10 11">
    <name type="scientific">Virgibacillus salinus</name>
    <dbReference type="NCBI Taxonomy" id="553311"/>
    <lineage>
        <taxon>Bacteria</taxon>
        <taxon>Bacillati</taxon>
        <taxon>Bacillota</taxon>
        <taxon>Bacilli</taxon>
        <taxon>Bacillales</taxon>
        <taxon>Bacillaceae</taxon>
        <taxon>Virgibacillus</taxon>
    </lineage>
</organism>
<keyword evidence="6" id="KW-0482">Metalloprotease</keyword>
<feature type="region of interest" description="Disordered" evidence="8">
    <location>
        <begin position="457"/>
        <end position="483"/>
    </location>
</feature>
<comment type="cofactor">
    <cofactor evidence="1">
        <name>Zn(2+)</name>
        <dbReference type="ChEBI" id="CHEBI:29105"/>
    </cofactor>
</comment>
<dbReference type="Pfam" id="PF00246">
    <property type="entry name" value="Peptidase_M14"/>
    <property type="match status" value="1"/>
</dbReference>
<dbReference type="GO" id="GO:0005615">
    <property type="term" value="C:extracellular space"/>
    <property type="evidence" value="ECO:0007669"/>
    <property type="project" value="TreeGrafter"/>
</dbReference>
<sequence>MRYKLLINIIFFIVLMGLVSQPIFTSAEEVEASRAVSMDGTLQVYVDKDVESEVLIEYELGTIINYQKDENDGNWLNVEVIIGEETKKGYVHKDDVTLIEPETQDLQGVVIPDVMNVYQKPVENSIVMKSIEKGTLVSYQTFTNGWYEITLNADGKETTGYIIAEEVEEPLNNPSSFSGIALNDKTHVYSKASKDSVSLKSYPKGKLLYYQAFISGWYKAIVYVDGQPHTGYISHDDVEEPVQNQQSLSGIASNSQTNIYSFASKNSEILKSYPKGDILYYKTFLSNWYEALVYVNGEARIGYIHLNDVQEPTNNPVSLSGVAQKNKTYIYSNANKNSKIIKNYPQGKTLYYKTFIDGWYEALVYINGEAKTGYISASDVEEPVGDQKSLKGVSINSTTNVYKRPSRDSSSLKSYEAGQILYYKTYLEDWYEALVYVNGDKRTGYIHVNDVESPVKNQKSSSGYAVKKTHVHSNPSKNSSSLKSYDEGSLLYYKTFLSKWYEAIIYKNGVKYTGYIHKGDIEEPVKNQENLSGYALNKTLIHSSPSRTSKSLKSYQEGSLLYYKTFLNNWYEALIYKNGEKHIGYIHQKDVEMPVDNHESMRGYAYHSKINVYSAPSKKRDVLKSYNEGKLLYYKTFMEDWYKALIYVNGEAQAGYIHKNDVLDENASRNTLDGIAVRDKTFVYNKTSRKSKKLKGYSFGSKLIFKSFTSNWYEAIIFIDGKKHTGYIHKNDVVDEMDDIGPIVNPKTVYSYNQMVSDITKLKNAYPGIIRTNVIGKSVEGRDIPLVKVGNGDKKITINSSHHAREWITTNLVMHQIDEYSRAFVNGTKIDGYNVRKLLNQVTIYYVPMVNPDGVTLNQFGADGFNNRSQLIRLNNGSTNFTAWKANSRGVDLNRQYPAKWENIRYVASSPGPYNYKGTAPLTEPEVQALYNFTKKHNFESHVAYHSSGEILYWAFNSTGKLREEHREIAEKVSNKTGYSLYHPTNPSGGGYTDWVIESLKKTGLTPELSPPVGNQPVPLSYYDRIWRQNNSIGLLLAKEALK</sequence>
<evidence type="ECO:0000259" key="9">
    <source>
        <dbReference type="PROSITE" id="PS52035"/>
    </source>
</evidence>
<protein>
    <submittedName>
        <fullName evidence="10">Zinc carboxypeptidase</fullName>
    </submittedName>
</protein>
<name>A0A1H0YWU1_9BACI</name>
<accession>A0A1H0YWU1</accession>
<evidence type="ECO:0000256" key="8">
    <source>
        <dbReference type="SAM" id="MobiDB-lite"/>
    </source>
</evidence>
<dbReference type="Proteomes" id="UP000199444">
    <property type="component" value="Unassembled WGS sequence"/>
</dbReference>
<feature type="compositionally biased region" description="Low complexity" evidence="8">
    <location>
        <begin position="473"/>
        <end position="483"/>
    </location>
</feature>
<dbReference type="SUPFAM" id="SSF53187">
    <property type="entry name" value="Zn-dependent exopeptidases"/>
    <property type="match status" value="1"/>
</dbReference>
<feature type="domain" description="Peptidase M14" evidence="9">
    <location>
        <begin position="748"/>
        <end position="1043"/>
    </location>
</feature>
<dbReference type="PRINTS" id="PR00765">
    <property type="entry name" value="CRBOXYPTASEA"/>
</dbReference>
<dbReference type="Gene3D" id="3.40.630.10">
    <property type="entry name" value="Zn peptidases"/>
    <property type="match status" value="1"/>
</dbReference>
<dbReference type="EMBL" id="FNKD01000001">
    <property type="protein sequence ID" value="SDQ19594.1"/>
    <property type="molecule type" value="Genomic_DNA"/>
</dbReference>
<gene>
    <name evidence="10" type="ORF">SAMN05216231_0894</name>
</gene>
<reference evidence="10 11" key="1">
    <citation type="submission" date="2016-10" db="EMBL/GenBank/DDBJ databases">
        <authorList>
            <person name="de Groot N.N."/>
        </authorList>
    </citation>
    <scope>NUCLEOTIDE SEQUENCE [LARGE SCALE GENOMIC DNA]</scope>
    <source>
        <strain evidence="10 11">CGMCC 1.10449</strain>
    </source>
</reference>
<evidence type="ECO:0000256" key="7">
    <source>
        <dbReference type="PROSITE-ProRule" id="PRU01379"/>
    </source>
</evidence>
<dbReference type="PROSITE" id="PS52035">
    <property type="entry name" value="PEPTIDASE_M14"/>
    <property type="match status" value="1"/>
</dbReference>
<proteinExistence type="inferred from homology"/>
<dbReference type="RefSeq" id="WP_175559434.1">
    <property type="nucleotide sequence ID" value="NZ_FNKD01000001.1"/>
</dbReference>
<dbReference type="PANTHER" id="PTHR11705">
    <property type="entry name" value="PROTEASE FAMILY M14 CARBOXYPEPTIDASE A,B"/>
    <property type="match status" value="1"/>
</dbReference>
<dbReference type="GO" id="GO:0006508">
    <property type="term" value="P:proteolysis"/>
    <property type="evidence" value="ECO:0007669"/>
    <property type="project" value="UniProtKB-KW"/>
</dbReference>
<evidence type="ECO:0000313" key="10">
    <source>
        <dbReference type="EMBL" id="SDQ19594.1"/>
    </source>
</evidence>
<evidence type="ECO:0000256" key="5">
    <source>
        <dbReference type="ARBA" id="ARBA00022833"/>
    </source>
</evidence>